<proteinExistence type="predicted"/>
<keyword evidence="1" id="KW-0472">Membrane</keyword>
<dbReference type="Proteomes" id="UP001242480">
    <property type="component" value="Unassembled WGS sequence"/>
</dbReference>
<organism evidence="2 3">
    <name type="scientific">Labrys wisconsinensis</name>
    <dbReference type="NCBI Taxonomy" id="425677"/>
    <lineage>
        <taxon>Bacteria</taxon>
        <taxon>Pseudomonadati</taxon>
        <taxon>Pseudomonadota</taxon>
        <taxon>Alphaproteobacteria</taxon>
        <taxon>Hyphomicrobiales</taxon>
        <taxon>Xanthobacteraceae</taxon>
        <taxon>Labrys</taxon>
    </lineage>
</organism>
<comment type="caution">
    <text evidence="2">The sequence shown here is derived from an EMBL/GenBank/DDBJ whole genome shotgun (WGS) entry which is preliminary data.</text>
</comment>
<reference evidence="2 3" key="1">
    <citation type="submission" date="2023-07" db="EMBL/GenBank/DDBJ databases">
        <title>Genomic Encyclopedia of Type Strains, Phase IV (KMG-IV): sequencing the most valuable type-strain genomes for metagenomic binning, comparative biology and taxonomic classification.</title>
        <authorList>
            <person name="Goeker M."/>
        </authorList>
    </citation>
    <scope>NUCLEOTIDE SEQUENCE [LARGE SCALE GENOMIC DNA]</scope>
    <source>
        <strain evidence="2 3">DSM 19619</strain>
    </source>
</reference>
<protein>
    <recommendedName>
        <fullName evidence="4">Phytanoyl-CoA dioxygenase</fullName>
    </recommendedName>
</protein>
<feature type="transmembrane region" description="Helical" evidence="1">
    <location>
        <begin position="41"/>
        <end position="64"/>
    </location>
</feature>
<keyword evidence="1" id="KW-1133">Transmembrane helix</keyword>
<evidence type="ECO:0000256" key="1">
    <source>
        <dbReference type="SAM" id="Phobius"/>
    </source>
</evidence>
<dbReference type="Pfam" id="PF05721">
    <property type="entry name" value="PhyH"/>
    <property type="match status" value="1"/>
</dbReference>
<gene>
    <name evidence="2" type="ORF">QO011_008394</name>
</gene>
<evidence type="ECO:0000313" key="2">
    <source>
        <dbReference type="EMBL" id="MDQ0475351.1"/>
    </source>
</evidence>
<dbReference type="EMBL" id="JAUSVX010000034">
    <property type="protein sequence ID" value="MDQ0475351.1"/>
    <property type="molecule type" value="Genomic_DNA"/>
</dbReference>
<keyword evidence="1" id="KW-0812">Transmembrane</keyword>
<keyword evidence="3" id="KW-1185">Reference proteome</keyword>
<sequence>MTFARDGAQPFRGAVAADLAAIEAAIAGLPPDRAGIRLRGIAALGLLLAPSGAVGAIAVGAIGAGCRPVRAVLFDKTPANNWALAWHQDRTIAVVGRLDVDGFGPWTVKGGMPHVAPPCALLAGMVTLRVHLDPVPAGNAPLLVAPGSHRLGRIAEADIPGIVRDCGVRACLAAAGDVWLYATPILHASEAAAEPGRRRVLQVDYAAADLPAGLEWLGI</sequence>
<accession>A0ABU0JPD6</accession>
<evidence type="ECO:0000313" key="3">
    <source>
        <dbReference type="Proteomes" id="UP001242480"/>
    </source>
</evidence>
<name>A0ABU0JPD6_9HYPH</name>
<dbReference type="SUPFAM" id="SSF51197">
    <property type="entry name" value="Clavaminate synthase-like"/>
    <property type="match status" value="1"/>
</dbReference>
<dbReference type="InterPro" id="IPR008775">
    <property type="entry name" value="Phytyl_CoA_dOase-like"/>
</dbReference>
<evidence type="ECO:0008006" key="4">
    <source>
        <dbReference type="Google" id="ProtNLM"/>
    </source>
</evidence>
<dbReference type="Gene3D" id="2.60.120.620">
    <property type="entry name" value="q2cbj1_9rhob like domain"/>
    <property type="match status" value="1"/>
</dbReference>
<dbReference type="RefSeq" id="WP_307286469.1">
    <property type="nucleotide sequence ID" value="NZ_JAUSVX010000034.1"/>
</dbReference>